<evidence type="ECO:0000313" key="2">
    <source>
        <dbReference type="EMBL" id="QDA34215.1"/>
    </source>
</evidence>
<sequence length="91" mass="10273">MSKFLQPALYKGRAQELQWLNTVVSTHDMICGCQSPMLHLHHLLKKDNKQLCLPSTEETGDPSNGDADAVDNLLEGDLDRLFEEDFEEDEG</sequence>
<feature type="domain" description="Hepatitis TT virus Orf2/Gyrovirus Vp2 N-terminal" evidence="1">
    <location>
        <begin position="13"/>
        <end position="61"/>
    </location>
</feature>
<accession>A0A4Y5SS42</accession>
<dbReference type="InterPro" id="IPR004118">
    <property type="entry name" value="HEV_TT_vir_Orf2/Gyrovir_Vp2_N"/>
</dbReference>
<evidence type="ECO:0000259" key="1">
    <source>
        <dbReference type="Pfam" id="PF02957"/>
    </source>
</evidence>
<proteinExistence type="predicted"/>
<reference evidence="2" key="1">
    <citation type="submission" date="2018-11" db="EMBL/GenBank/DDBJ databases">
        <title>Epidemiology and molecular evolution of divergent viral pathogens associated with respiratory tract infections across Vietnam.</title>
        <authorList>
            <person name="Lu L."/>
            <person name="Robertson G."/>
            <person name="Ivens A."/>
            <person name="Ashworth J."/>
            <person name="Woolhouse M."/>
        </authorList>
    </citation>
    <scope>NUCLEOTIDE SEQUENCE</scope>
    <source>
        <strain evidence="2">Vzttmv2</strain>
    </source>
</reference>
<protein>
    <submittedName>
        <fullName evidence="2">ORF2</fullName>
    </submittedName>
</protein>
<dbReference type="Pfam" id="PF02957">
    <property type="entry name" value="TT_ORF2-like"/>
    <property type="match status" value="1"/>
</dbReference>
<name>A0A4Y5SS42_9VIRU</name>
<dbReference type="EMBL" id="MK212029">
    <property type="protein sequence ID" value="QDA34215.1"/>
    <property type="molecule type" value="Genomic_DNA"/>
</dbReference>
<organism evidence="2">
    <name type="scientific">TTV-like mini virus</name>
    <dbReference type="NCBI Taxonomy" id="93678"/>
    <lineage>
        <taxon>Viruses</taxon>
        <taxon>Monodnaviria</taxon>
        <taxon>Shotokuvirae</taxon>
        <taxon>Commensaviricota</taxon>
        <taxon>Cardeaviricetes</taxon>
        <taxon>Sanitavirales</taxon>
        <taxon>Anelloviridae</taxon>
        <taxon>Betatorquevirus</taxon>
    </lineage>
</organism>